<accession>A0ABN8IWJ7</accession>
<dbReference type="Proteomes" id="UP000837857">
    <property type="component" value="Chromosome 4"/>
</dbReference>
<dbReference type="EMBL" id="OW152816">
    <property type="protein sequence ID" value="CAH2067317.1"/>
    <property type="molecule type" value="Genomic_DNA"/>
</dbReference>
<proteinExistence type="predicted"/>
<evidence type="ECO:0000313" key="1">
    <source>
        <dbReference type="EMBL" id="CAH2067317.1"/>
    </source>
</evidence>
<sequence>MQTLREVQNARSDLGSHSNQFLSPYRLREFRPARSDLKEQTAGGPTCSQNDLGGRIAPSLGHNDLAGGQTCAQCDLGGIAPCLSPYRLREVRPARNDLRDRIAPFLASTDLAMSDLRAGISGTVEHNVRRPTTTVTQPNRVKSYVLSQLHFVLFDHKVIPTIQLSCS</sequence>
<protein>
    <submittedName>
        <fullName evidence="1">Uncharacterized protein</fullName>
    </submittedName>
</protein>
<evidence type="ECO:0000313" key="2">
    <source>
        <dbReference type="Proteomes" id="UP000837857"/>
    </source>
</evidence>
<keyword evidence="2" id="KW-1185">Reference proteome</keyword>
<name>A0ABN8IWJ7_9NEOP</name>
<gene>
    <name evidence="1" type="ORF">IPOD504_LOCUS13820</name>
</gene>
<feature type="non-terminal residue" evidence="1">
    <location>
        <position position="167"/>
    </location>
</feature>
<organism evidence="1 2">
    <name type="scientific">Iphiclides podalirius</name>
    <name type="common">scarce swallowtail</name>
    <dbReference type="NCBI Taxonomy" id="110791"/>
    <lineage>
        <taxon>Eukaryota</taxon>
        <taxon>Metazoa</taxon>
        <taxon>Ecdysozoa</taxon>
        <taxon>Arthropoda</taxon>
        <taxon>Hexapoda</taxon>
        <taxon>Insecta</taxon>
        <taxon>Pterygota</taxon>
        <taxon>Neoptera</taxon>
        <taxon>Endopterygota</taxon>
        <taxon>Lepidoptera</taxon>
        <taxon>Glossata</taxon>
        <taxon>Ditrysia</taxon>
        <taxon>Papilionoidea</taxon>
        <taxon>Papilionidae</taxon>
        <taxon>Papilioninae</taxon>
        <taxon>Iphiclides</taxon>
    </lineage>
</organism>
<reference evidence="1" key="1">
    <citation type="submission" date="2022-03" db="EMBL/GenBank/DDBJ databases">
        <authorList>
            <person name="Martin H S."/>
        </authorList>
    </citation>
    <scope>NUCLEOTIDE SEQUENCE</scope>
</reference>